<reference evidence="1 2" key="1">
    <citation type="submission" date="2014-08" db="EMBL/GenBank/DDBJ databases">
        <title>Complete genome of a marine bacteria Jeotgalibacillus malaysiensis.</title>
        <authorList>
            <person name="Yaakop A.S."/>
            <person name="Chan K.-G."/>
            <person name="Goh K.M."/>
        </authorList>
    </citation>
    <scope>NUCLEOTIDE SEQUENCE [LARGE SCALE GENOMIC DNA]</scope>
    <source>
        <strain evidence="1 2">D5</strain>
    </source>
</reference>
<dbReference type="Proteomes" id="UP000031449">
    <property type="component" value="Chromosome"/>
</dbReference>
<dbReference type="InterPro" id="IPR025573">
    <property type="entry name" value="YwpF"/>
</dbReference>
<dbReference type="Pfam" id="PF14183">
    <property type="entry name" value="YwpF"/>
    <property type="match status" value="1"/>
</dbReference>
<protein>
    <recommendedName>
        <fullName evidence="3">YwpF-like protein</fullName>
    </recommendedName>
</protein>
<dbReference type="BioCyc" id="JESP1508404:G14D9-12271-MONOMER"/>
<evidence type="ECO:0008006" key="3">
    <source>
        <dbReference type="Google" id="ProtNLM"/>
    </source>
</evidence>
<sequence>MKTFKLMKIQIAEEEAIRNFNLHDGLIINKEDEHQTWILEAFLDGNETEYFQQLQQSDQDIEVLAVISNEKNDPAGLYATVHEVKPIGDKVSVLFSAHMRNQRNEYAEDLLAYILDKKDISGDELLTEFRQQMREKPRIKK</sequence>
<dbReference type="HOGENOM" id="CLU_123099_1_0_9"/>
<dbReference type="KEGG" id="jeo:JMA_29900"/>
<dbReference type="AlphaFoldDB" id="A0A0B5AUB5"/>
<keyword evidence="2" id="KW-1185">Reference proteome</keyword>
<accession>A0A0B5AUB5</accession>
<proteinExistence type="predicted"/>
<organism evidence="1 2">
    <name type="scientific">Jeotgalibacillus malaysiensis</name>
    <dbReference type="NCBI Taxonomy" id="1508404"/>
    <lineage>
        <taxon>Bacteria</taxon>
        <taxon>Bacillati</taxon>
        <taxon>Bacillota</taxon>
        <taxon>Bacilli</taxon>
        <taxon>Bacillales</taxon>
        <taxon>Caryophanaceae</taxon>
        <taxon>Jeotgalibacillus</taxon>
    </lineage>
</organism>
<gene>
    <name evidence="1" type="ORF">JMA_29900</name>
</gene>
<name>A0A0B5AUB5_9BACL</name>
<dbReference type="STRING" id="1508404.JMA_29900"/>
<evidence type="ECO:0000313" key="1">
    <source>
        <dbReference type="EMBL" id="AJD92307.1"/>
    </source>
</evidence>
<evidence type="ECO:0000313" key="2">
    <source>
        <dbReference type="Proteomes" id="UP000031449"/>
    </source>
</evidence>
<dbReference type="EMBL" id="CP009416">
    <property type="protein sequence ID" value="AJD92307.1"/>
    <property type="molecule type" value="Genomic_DNA"/>
</dbReference>